<dbReference type="Pfam" id="PF07676">
    <property type="entry name" value="PD40"/>
    <property type="match status" value="5"/>
</dbReference>
<dbReference type="Proteomes" id="UP001429354">
    <property type="component" value="Unassembled WGS sequence"/>
</dbReference>
<accession>A0ABX0AEN5</accession>
<dbReference type="Pfam" id="PF00486">
    <property type="entry name" value="Trans_reg_C"/>
    <property type="match status" value="1"/>
</dbReference>
<dbReference type="Gene3D" id="1.10.10.10">
    <property type="entry name" value="Winged helix-like DNA-binding domain superfamily/Winged helix DNA-binding domain"/>
    <property type="match status" value="1"/>
</dbReference>
<dbReference type="InterPro" id="IPR001867">
    <property type="entry name" value="OmpR/PhoB-type_DNA-bd"/>
</dbReference>
<dbReference type="EMBL" id="QOVG01000002">
    <property type="protein sequence ID" value="NDK37931.1"/>
    <property type="molecule type" value="Genomic_DNA"/>
</dbReference>
<comment type="caution">
    <text evidence="5">The sequence shown here is derived from an EMBL/GenBank/DDBJ whole genome shotgun (WGS) entry which is preliminary data.</text>
</comment>
<evidence type="ECO:0000313" key="6">
    <source>
        <dbReference type="Proteomes" id="UP001429354"/>
    </source>
</evidence>
<dbReference type="InterPro" id="IPR011659">
    <property type="entry name" value="WD40"/>
</dbReference>
<dbReference type="InterPro" id="IPR016032">
    <property type="entry name" value="Sig_transdc_resp-reg_C-effctor"/>
</dbReference>
<dbReference type="Gene3D" id="2.120.10.60">
    <property type="entry name" value="Tricorn protease N-terminal domain"/>
    <property type="match status" value="1"/>
</dbReference>
<dbReference type="InterPro" id="IPR036388">
    <property type="entry name" value="WH-like_DNA-bd_sf"/>
</dbReference>
<evidence type="ECO:0000256" key="3">
    <source>
        <dbReference type="PROSITE-ProRule" id="PRU01091"/>
    </source>
</evidence>
<proteinExistence type="inferred from homology"/>
<dbReference type="SUPFAM" id="SSF82171">
    <property type="entry name" value="DPP6 N-terminal domain-like"/>
    <property type="match status" value="1"/>
</dbReference>
<dbReference type="CDD" id="cd00383">
    <property type="entry name" value="trans_reg_C"/>
    <property type="match status" value="1"/>
</dbReference>
<evidence type="ECO:0000256" key="1">
    <source>
        <dbReference type="ARBA" id="ARBA00009820"/>
    </source>
</evidence>
<dbReference type="PANTHER" id="PTHR36842">
    <property type="entry name" value="PROTEIN TOLB HOMOLOG"/>
    <property type="match status" value="1"/>
</dbReference>
<gene>
    <name evidence="5" type="ORF">DT603_03640</name>
</gene>
<evidence type="ECO:0000256" key="2">
    <source>
        <dbReference type="ARBA" id="ARBA00023125"/>
    </source>
</evidence>
<dbReference type="InterPro" id="IPR011042">
    <property type="entry name" value="6-blade_b-propeller_TolB-like"/>
</dbReference>
<comment type="similarity">
    <text evidence="1">Belongs to the TolB family.</text>
</comment>
<keyword evidence="6" id="KW-1185">Reference proteome</keyword>
<organism evidence="5 6">
    <name type="scientific">Pseudoxanthomonas gei</name>
    <dbReference type="NCBI Taxonomy" id="1383030"/>
    <lineage>
        <taxon>Bacteria</taxon>
        <taxon>Pseudomonadati</taxon>
        <taxon>Pseudomonadota</taxon>
        <taxon>Gammaproteobacteria</taxon>
        <taxon>Lysobacterales</taxon>
        <taxon>Lysobacteraceae</taxon>
        <taxon>Pseudoxanthomonas</taxon>
    </lineage>
</organism>
<name>A0ABX0AEN5_9GAMM</name>
<evidence type="ECO:0000313" key="5">
    <source>
        <dbReference type="EMBL" id="NDK37931.1"/>
    </source>
</evidence>
<dbReference type="Gene3D" id="2.120.10.30">
    <property type="entry name" value="TolB, C-terminal domain"/>
    <property type="match status" value="2"/>
</dbReference>
<dbReference type="PANTHER" id="PTHR36842:SF1">
    <property type="entry name" value="PROTEIN TOLB"/>
    <property type="match status" value="1"/>
</dbReference>
<dbReference type="SMART" id="SM00862">
    <property type="entry name" value="Trans_reg_C"/>
    <property type="match status" value="1"/>
</dbReference>
<feature type="DNA-binding region" description="OmpR/PhoB-type" evidence="3">
    <location>
        <begin position="39"/>
        <end position="139"/>
    </location>
</feature>
<protein>
    <recommendedName>
        <fullName evidence="4">OmpR/PhoB-type domain-containing protein</fullName>
    </recommendedName>
</protein>
<evidence type="ECO:0000259" key="4">
    <source>
        <dbReference type="PROSITE" id="PS51755"/>
    </source>
</evidence>
<dbReference type="PROSITE" id="PS51755">
    <property type="entry name" value="OMPR_PHOB"/>
    <property type="match status" value="1"/>
</dbReference>
<dbReference type="SUPFAM" id="SSF46894">
    <property type="entry name" value="C-terminal effector domain of the bipartite response regulators"/>
    <property type="match status" value="1"/>
</dbReference>
<reference evidence="5 6" key="1">
    <citation type="submission" date="2018-07" db="EMBL/GenBank/DDBJ databases">
        <title>Whole genome Sequencing of Pseudoxanthomonas gei KCTC 32298 (T).</title>
        <authorList>
            <person name="Kumar S."/>
            <person name="Bansal K."/>
            <person name="Kaur A."/>
            <person name="Patil P."/>
            <person name="Sharma S."/>
            <person name="Patil P.B."/>
        </authorList>
    </citation>
    <scope>NUCLEOTIDE SEQUENCE [LARGE SCALE GENOMIC DNA]</scope>
    <source>
        <strain evidence="5 6">KCTC 32298</strain>
    </source>
</reference>
<sequence length="798" mass="86330">MQSLSSPLPHRAQQVLFPTGPEHYSHMLNPRAYPFHQESDRLKVGDCIVDIPSREMVGPAHAEPSRITVKALHVLLALVGQHGKVVSREALLEWVWPDTLPTDDVLTQAIGQLRKAFADDRESPRYLETISKGGYRLIAPVEWLPDEASPGLAAGTATAPPATLEADAEASASAAPAAAAVPVAGSGRAPAAGARRMAWGAALAIASLVAAFAFWRMGAVTTAAPVAPVPTAALAPANRLAFVTITSKPGREANPNLSPDGAMVAYEQMDAKGYGVIMLQATLHVPGRPLTQPPVGYSDSMPVWSHDGRRLAFVRYNPDSRCEVMVIAASGGDERKIADCFSGSASTYDWTPDDSGLLMGVTTKPASEKSSPLRLLDLASGQWRTLDYAIAEGDIDIDPRYSPDGRWIVFRRSISLSDLWKMPAAGGKPQRLTNVKGDIRGWDFMPDGRAIIFSYIGNEVGLFRYDMATGKVTPLPADEILVSPDIARASPSMVFTVDQSTSGIFRYTLPTSPAGKVGKQRVFPSSRSDMLPAVSPDGRLLAFMSDRGSRFELWVGELARPDSARPIETLMPVPRHIPVWSEDGTRLLVVGNQTGQQALYEIEVESGRMHLLPVPATSPIYAAYTDRPDRIIVGSDSGNGRLRAVLYDRSQTPWHELASLPDVALLRFNAATRKVYFSRVIKPGTWQADTSLQSVQVLDADRPHSPKEYKRWDVGTDGAYFMEWTEDCPVGWIRMGAPAGQSPLCLDSGTEAWALGPSLERSGRSVFITMDLSNNADIGWADLSPDPAAVPIAQSPKQ</sequence>
<keyword evidence="2 3" id="KW-0238">DNA-binding</keyword>
<feature type="domain" description="OmpR/PhoB-type" evidence="4">
    <location>
        <begin position="39"/>
        <end position="139"/>
    </location>
</feature>